<dbReference type="InterPro" id="IPR029058">
    <property type="entry name" value="AB_hydrolase_fold"/>
</dbReference>
<dbReference type="OrthoDB" id="94039at2759"/>
<keyword evidence="3" id="KW-1185">Reference proteome</keyword>
<evidence type="ECO:0000313" key="2">
    <source>
        <dbReference type="EMBL" id="KAJ1926487.1"/>
    </source>
</evidence>
<proteinExistence type="predicted"/>
<dbReference type="Pfam" id="PF12697">
    <property type="entry name" value="Abhydrolase_6"/>
    <property type="match status" value="1"/>
</dbReference>
<dbReference type="Proteomes" id="UP001150569">
    <property type="component" value="Unassembled WGS sequence"/>
</dbReference>
<dbReference type="AlphaFoldDB" id="A0A9W8A9Q1"/>
<evidence type="ECO:0000259" key="1">
    <source>
        <dbReference type="Pfam" id="PF12697"/>
    </source>
</evidence>
<dbReference type="InterPro" id="IPR000073">
    <property type="entry name" value="AB_hydrolase_1"/>
</dbReference>
<dbReference type="SUPFAM" id="SSF53474">
    <property type="entry name" value="alpha/beta-Hydrolases"/>
    <property type="match status" value="1"/>
</dbReference>
<sequence>MDRFTITSTVFDAPQNGHKIAAKIYTPRREASDPGRGHVLTLLLVHAAGFHKEIWEPTLETLPLDSTQIYDIKAESRNEQTPRLHECEAYNNTNGYVSAVLRSAPTSNHYLGRWYINRIVAIDIFNHGDSFALNQSKLDRKLIARDLADVSRRVRSDSMLVGVGHSLGASIILTAQIVNPGLFDAIFAVEPILAPNPNFKQTFDHILKSRTVWKSERYATKHVIDHPFYATWDPRSHKVYLRYGLSPTEGPTAETQDGHTMTPAQALKPNCHSRDEFETYVGGWNECVWAIEHLREIICPTRFLTGQLSSVCPNPLFTKAYASSCFLSDARVAKGLGHLIVMESPETTAHQMGIFLDDILVVTNGLRMRSLI</sequence>
<name>A0A9W8A9Q1_9FUNG</name>
<dbReference type="EMBL" id="JANBPT010000167">
    <property type="protein sequence ID" value="KAJ1926487.1"/>
    <property type="molecule type" value="Genomic_DNA"/>
</dbReference>
<accession>A0A9W8A9Q1</accession>
<organism evidence="2 3">
    <name type="scientific">Tieghemiomyces parasiticus</name>
    <dbReference type="NCBI Taxonomy" id="78921"/>
    <lineage>
        <taxon>Eukaryota</taxon>
        <taxon>Fungi</taxon>
        <taxon>Fungi incertae sedis</taxon>
        <taxon>Zoopagomycota</taxon>
        <taxon>Kickxellomycotina</taxon>
        <taxon>Dimargaritomycetes</taxon>
        <taxon>Dimargaritales</taxon>
        <taxon>Dimargaritaceae</taxon>
        <taxon>Tieghemiomyces</taxon>
    </lineage>
</organism>
<evidence type="ECO:0000313" key="3">
    <source>
        <dbReference type="Proteomes" id="UP001150569"/>
    </source>
</evidence>
<gene>
    <name evidence="2" type="ORF">IWQ60_003762</name>
</gene>
<feature type="domain" description="AB hydrolase-1" evidence="1">
    <location>
        <begin position="42"/>
        <end position="349"/>
    </location>
</feature>
<protein>
    <recommendedName>
        <fullName evidence="1">AB hydrolase-1 domain-containing protein</fullName>
    </recommendedName>
</protein>
<comment type="caution">
    <text evidence="2">The sequence shown here is derived from an EMBL/GenBank/DDBJ whole genome shotgun (WGS) entry which is preliminary data.</text>
</comment>
<dbReference type="Gene3D" id="3.40.50.1820">
    <property type="entry name" value="alpha/beta hydrolase"/>
    <property type="match status" value="1"/>
</dbReference>
<reference evidence="2" key="1">
    <citation type="submission" date="2022-07" db="EMBL/GenBank/DDBJ databases">
        <title>Phylogenomic reconstructions and comparative analyses of Kickxellomycotina fungi.</title>
        <authorList>
            <person name="Reynolds N.K."/>
            <person name="Stajich J.E."/>
            <person name="Barry K."/>
            <person name="Grigoriev I.V."/>
            <person name="Crous P."/>
            <person name="Smith M.E."/>
        </authorList>
    </citation>
    <scope>NUCLEOTIDE SEQUENCE</scope>
    <source>
        <strain evidence="2">RSA 861</strain>
    </source>
</reference>